<accession>D7FWX5</accession>
<reference evidence="2 3" key="1">
    <citation type="journal article" date="2010" name="Nature">
        <title>The Ectocarpus genome and the independent evolution of multicellularity in brown algae.</title>
        <authorList>
            <person name="Cock J.M."/>
            <person name="Sterck L."/>
            <person name="Rouze P."/>
            <person name="Scornet D."/>
            <person name="Allen A.E."/>
            <person name="Amoutzias G."/>
            <person name="Anthouard V."/>
            <person name="Artiguenave F."/>
            <person name="Aury J.M."/>
            <person name="Badger J.H."/>
            <person name="Beszteri B."/>
            <person name="Billiau K."/>
            <person name="Bonnet E."/>
            <person name="Bothwell J.H."/>
            <person name="Bowler C."/>
            <person name="Boyen C."/>
            <person name="Brownlee C."/>
            <person name="Carrano C.J."/>
            <person name="Charrier B."/>
            <person name="Cho G.Y."/>
            <person name="Coelho S.M."/>
            <person name="Collen J."/>
            <person name="Corre E."/>
            <person name="Da Silva C."/>
            <person name="Delage L."/>
            <person name="Delaroque N."/>
            <person name="Dittami S.M."/>
            <person name="Doulbeau S."/>
            <person name="Elias M."/>
            <person name="Farnham G."/>
            <person name="Gachon C.M."/>
            <person name="Gschloessl B."/>
            <person name="Heesch S."/>
            <person name="Jabbari K."/>
            <person name="Jubin C."/>
            <person name="Kawai H."/>
            <person name="Kimura K."/>
            <person name="Kloareg B."/>
            <person name="Kupper F.C."/>
            <person name="Lang D."/>
            <person name="Le Bail A."/>
            <person name="Leblanc C."/>
            <person name="Lerouge P."/>
            <person name="Lohr M."/>
            <person name="Lopez P.J."/>
            <person name="Martens C."/>
            <person name="Maumus F."/>
            <person name="Michel G."/>
            <person name="Miranda-Saavedra D."/>
            <person name="Morales J."/>
            <person name="Moreau H."/>
            <person name="Motomura T."/>
            <person name="Nagasato C."/>
            <person name="Napoli C.A."/>
            <person name="Nelson D.R."/>
            <person name="Nyvall-Collen P."/>
            <person name="Peters A.F."/>
            <person name="Pommier C."/>
            <person name="Potin P."/>
            <person name="Poulain J."/>
            <person name="Quesneville H."/>
            <person name="Read B."/>
            <person name="Rensing S.A."/>
            <person name="Ritter A."/>
            <person name="Rousvoal S."/>
            <person name="Samanta M."/>
            <person name="Samson G."/>
            <person name="Schroeder D.C."/>
            <person name="Segurens B."/>
            <person name="Strittmatter M."/>
            <person name="Tonon T."/>
            <person name="Tregear J.W."/>
            <person name="Valentin K."/>
            <person name="von Dassow P."/>
            <person name="Yamagishi T."/>
            <person name="Van de Peer Y."/>
            <person name="Wincker P."/>
        </authorList>
    </citation>
    <scope>NUCLEOTIDE SEQUENCE [LARGE SCALE GENOMIC DNA]</scope>
    <source>
        <strain evidence="3">Ec32 / CCAP1310/4</strain>
    </source>
</reference>
<dbReference type="eggNOG" id="ENOG502QWPT">
    <property type="taxonomic scope" value="Eukaryota"/>
</dbReference>
<dbReference type="EMBL" id="FN648506">
    <property type="protein sequence ID" value="CBJ32213.1"/>
    <property type="molecule type" value="Genomic_DNA"/>
</dbReference>
<dbReference type="EMBL" id="FN649739">
    <property type="protein sequence ID" value="CBJ32213.1"/>
    <property type="molecule type" value="Genomic_DNA"/>
</dbReference>
<keyword evidence="3" id="KW-1185">Reference proteome</keyword>
<evidence type="ECO:0000313" key="2">
    <source>
        <dbReference type="EMBL" id="CBJ32213.1"/>
    </source>
</evidence>
<feature type="chain" id="PRO_5003095504" evidence="1">
    <location>
        <begin position="18"/>
        <end position="287"/>
    </location>
</feature>
<dbReference type="AlphaFoldDB" id="D7FWX5"/>
<evidence type="ECO:0000256" key="1">
    <source>
        <dbReference type="SAM" id="SignalP"/>
    </source>
</evidence>
<sequence length="287" mass="31125">MKATCLMFLGLAGRAAGAASDSVSAYHMSCHGVYNKIARQAMGDIKELQTRVDSGEACPALGEKADSICNQALEQFSTDAADTENDPTKESIFDEKVEELETSLDLPLQLVYMKQLTLLREKALQRYKTLAKGSETSDYQAMVAADQWFVKEAEASTRAGSSWEFSAVRNSLQTAMNEMAQRGKKATDAAVRAAQQTSTAMQYLQMQQQQLAALQNQLYGGQPSPWNFGAAYRIPDSNINLSGTYQQGKANLQMTCVPDEYSSMLGAQGFTHGVGPGNLGLSVNLSI</sequence>
<gene>
    <name evidence="2" type="ORF">Esi_0317_0026</name>
</gene>
<dbReference type="Proteomes" id="UP000002630">
    <property type="component" value="Linkage Group LG14"/>
</dbReference>
<protein>
    <submittedName>
        <fullName evidence="2">Uncharacterized protein</fullName>
    </submittedName>
</protein>
<dbReference type="InParanoid" id="D7FWX5"/>
<feature type="signal peptide" evidence="1">
    <location>
        <begin position="1"/>
        <end position="17"/>
    </location>
</feature>
<keyword evidence="1" id="KW-0732">Signal</keyword>
<name>D7FWX5_ECTSI</name>
<proteinExistence type="predicted"/>
<evidence type="ECO:0000313" key="3">
    <source>
        <dbReference type="Proteomes" id="UP000002630"/>
    </source>
</evidence>
<dbReference type="OrthoDB" id="1597724at2759"/>
<dbReference type="OMA" id="YGQSSPW"/>
<organism evidence="2 3">
    <name type="scientific">Ectocarpus siliculosus</name>
    <name type="common">Brown alga</name>
    <name type="synonym">Conferva siliculosa</name>
    <dbReference type="NCBI Taxonomy" id="2880"/>
    <lineage>
        <taxon>Eukaryota</taxon>
        <taxon>Sar</taxon>
        <taxon>Stramenopiles</taxon>
        <taxon>Ochrophyta</taxon>
        <taxon>PX clade</taxon>
        <taxon>Phaeophyceae</taxon>
        <taxon>Ectocarpales</taxon>
        <taxon>Ectocarpaceae</taxon>
        <taxon>Ectocarpus</taxon>
    </lineage>
</organism>